<organism evidence="3 4">
    <name type="scientific">Bacillus chungangensis</name>
    <dbReference type="NCBI Taxonomy" id="587633"/>
    <lineage>
        <taxon>Bacteria</taxon>
        <taxon>Bacillati</taxon>
        <taxon>Bacillota</taxon>
        <taxon>Bacilli</taxon>
        <taxon>Bacillales</taxon>
        <taxon>Bacillaceae</taxon>
        <taxon>Bacillus</taxon>
    </lineage>
</organism>
<evidence type="ECO:0000256" key="1">
    <source>
        <dbReference type="SAM" id="Phobius"/>
    </source>
</evidence>
<feature type="transmembrane region" description="Helical" evidence="1">
    <location>
        <begin position="310"/>
        <end position="336"/>
    </location>
</feature>
<reference evidence="3 4" key="1">
    <citation type="submission" date="2023-07" db="EMBL/GenBank/DDBJ databases">
        <title>Genomic Encyclopedia of Type Strains, Phase IV (KMG-IV): sequencing the most valuable type-strain genomes for metagenomic binning, comparative biology and taxonomic classification.</title>
        <authorList>
            <person name="Goeker M."/>
        </authorList>
    </citation>
    <scope>NUCLEOTIDE SEQUENCE [LARGE SCALE GENOMIC DNA]</scope>
    <source>
        <strain evidence="3 4">DSM 23837</strain>
    </source>
</reference>
<evidence type="ECO:0000256" key="2">
    <source>
        <dbReference type="SAM" id="SignalP"/>
    </source>
</evidence>
<keyword evidence="2" id="KW-0732">Signal</keyword>
<dbReference type="Proteomes" id="UP001223586">
    <property type="component" value="Unassembled WGS sequence"/>
</dbReference>
<dbReference type="EMBL" id="JAUSTT010000004">
    <property type="protein sequence ID" value="MDQ0175142.1"/>
    <property type="molecule type" value="Genomic_DNA"/>
</dbReference>
<feature type="transmembrane region" description="Helical" evidence="1">
    <location>
        <begin position="245"/>
        <end position="269"/>
    </location>
</feature>
<protein>
    <submittedName>
        <fullName evidence="3">Stage III sporulation protein AE</fullName>
    </submittedName>
</protein>
<dbReference type="InterPro" id="IPR014194">
    <property type="entry name" value="Spore_III_AE"/>
</dbReference>
<keyword evidence="4" id="KW-1185">Reference proteome</keyword>
<accession>A0ABT9WQC2</accession>
<comment type="caution">
    <text evidence="3">The sequence shown here is derived from an EMBL/GenBank/DDBJ whole genome shotgun (WGS) entry which is preliminary data.</text>
</comment>
<feature type="transmembrane region" description="Helical" evidence="1">
    <location>
        <begin position="167"/>
        <end position="192"/>
    </location>
</feature>
<dbReference type="NCBIfam" id="TIGR02829">
    <property type="entry name" value="spore_III_AE"/>
    <property type="match status" value="1"/>
</dbReference>
<feature type="transmembrane region" description="Helical" evidence="1">
    <location>
        <begin position="204"/>
        <end position="225"/>
    </location>
</feature>
<keyword evidence="1" id="KW-0472">Membrane</keyword>
<name>A0ABT9WQC2_9BACI</name>
<proteinExistence type="predicted"/>
<feature type="transmembrane region" description="Helical" evidence="1">
    <location>
        <begin position="134"/>
        <end position="155"/>
    </location>
</feature>
<feature type="transmembrane region" description="Helical" evidence="1">
    <location>
        <begin position="363"/>
        <end position="385"/>
    </location>
</feature>
<feature type="signal peptide" evidence="2">
    <location>
        <begin position="1"/>
        <end position="23"/>
    </location>
</feature>
<gene>
    <name evidence="3" type="ORF">J2S08_000976</name>
</gene>
<evidence type="ECO:0000313" key="4">
    <source>
        <dbReference type="Proteomes" id="UP001223586"/>
    </source>
</evidence>
<feature type="chain" id="PRO_5045488015" evidence="2">
    <location>
        <begin position="24"/>
        <end position="394"/>
    </location>
</feature>
<keyword evidence="1" id="KW-0812">Transmembrane</keyword>
<sequence>MDRKAFIIAMMIYLFTTAAVVQAAPQSNDNHLQDQIVEQQLEKMGLDDIRHFWNQVIDEYGGFLPDIQQDHFQDFLQVKQKLSFTNWLKGIFKFAFQEVLLNGKILVSLVILTILSMLLQSLHHTFEQGMVSKIAYSIVFMVLMIICLNSFQLAISYTKTAIETMTSFILALLPLLLALIASSGGVASAAFFHPVTVFLMTTNGLFVQKLILPLLFLAALLSIVSTLSEHHKMSQLASLLRNWSIGLLGILMTVFLAVISVQGASAAVADGITIRTAKFVTGNFVPVVGRMFTDAADTVISASLLLKNTLGIAGMGILVMIAIFPAMKVLVMAFMYKLAAGLLQPLGDGPVIACLDTIAKSMVFVFAALAIVCFMFFLCITIMIVSGNIVMMMR</sequence>
<keyword evidence="1" id="KW-1133">Transmembrane helix</keyword>
<dbReference type="Pfam" id="PF09546">
    <property type="entry name" value="Spore_III_AE"/>
    <property type="match status" value="1"/>
</dbReference>
<evidence type="ECO:0000313" key="3">
    <source>
        <dbReference type="EMBL" id="MDQ0175142.1"/>
    </source>
</evidence>
<feature type="transmembrane region" description="Helical" evidence="1">
    <location>
        <begin position="105"/>
        <end position="122"/>
    </location>
</feature>